<gene>
    <name evidence="5" type="ORF">NEA10_05660</name>
</gene>
<dbReference type="InterPro" id="IPR050595">
    <property type="entry name" value="Bact_response_regulator"/>
</dbReference>
<keyword evidence="6" id="KW-1185">Reference proteome</keyword>
<reference evidence="5" key="1">
    <citation type="submission" date="2022-06" db="EMBL/GenBank/DDBJ databases">
        <title>Genome sequence of Phormidium yuhuli AB48 isolated from an industrial photobioreactor environment.</title>
        <authorList>
            <person name="Qiu Y."/>
            <person name="Noonan A.J.C."/>
            <person name="Dofher K."/>
            <person name="Koch M."/>
            <person name="Kieft B."/>
            <person name="Lin X."/>
            <person name="Ziels R.M."/>
            <person name="Hallam S.J."/>
        </authorList>
    </citation>
    <scope>NUCLEOTIDE SEQUENCE</scope>
    <source>
        <strain evidence="5">AB48</strain>
    </source>
</reference>
<accession>A0ABY5AT62</accession>
<sequence length="141" mass="16151">MSSPKTVLIVDDQLRWRTIFKILLDRMGLPITIFDSDSLESASQLLEKETFDLAILDLRLVDEQNQNLDGLVLLRTMKDKTPETRIILSTAYPSKLKEQRQEADSFVLKVPDNGKFDINKFQETVKSLLYQENGLMSVSNS</sequence>
<evidence type="ECO:0000313" key="6">
    <source>
        <dbReference type="Proteomes" id="UP001056708"/>
    </source>
</evidence>
<dbReference type="Pfam" id="PF00072">
    <property type="entry name" value="Response_reg"/>
    <property type="match status" value="1"/>
</dbReference>
<dbReference type="Gene3D" id="3.40.50.2300">
    <property type="match status" value="1"/>
</dbReference>
<evidence type="ECO:0000256" key="3">
    <source>
        <dbReference type="PROSITE-ProRule" id="PRU00169"/>
    </source>
</evidence>
<evidence type="ECO:0000259" key="4">
    <source>
        <dbReference type="PROSITE" id="PS50110"/>
    </source>
</evidence>
<keyword evidence="2" id="KW-0902">Two-component regulatory system</keyword>
<dbReference type="InterPro" id="IPR001789">
    <property type="entry name" value="Sig_transdc_resp-reg_receiver"/>
</dbReference>
<organism evidence="5 6">
    <name type="scientific">Phormidium yuhuli AB48</name>
    <dbReference type="NCBI Taxonomy" id="2940671"/>
    <lineage>
        <taxon>Bacteria</taxon>
        <taxon>Bacillati</taxon>
        <taxon>Cyanobacteriota</taxon>
        <taxon>Cyanophyceae</taxon>
        <taxon>Oscillatoriophycideae</taxon>
        <taxon>Oscillatoriales</taxon>
        <taxon>Oscillatoriaceae</taxon>
        <taxon>Phormidium</taxon>
        <taxon>Phormidium yuhuli</taxon>
    </lineage>
</organism>
<dbReference type="SMART" id="SM00448">
    <property type="entry name" value="REC"/>
    <property type="match status" value="1"/>
</dbReference>
<feature type="domain" description="Response regulatory" evidence="4">
    <location>
        <begin position="6"/>
        <end position="124"/>
    </location>
</feature>
<dbReference type="InterPro" id="IPR011006">
    <property type="entry name" value="CheY-like_superfamily"/>
</dbReference>
<keyword evidence="1 3" id="KW-0597">Phosphoprotein</keyword>
<proteinExistence type="predicted"/>
<dbReference type="RefSeq" id="WP_252664281.1">
    <property type="nucleotide sequence ID" value="NZ_CP098611.1"/>
</dbReference>
<name>A0ABY5AT62_9CYAN</name>
<dbReference type="PANTHER" id="PTHR44591:SF14">
    <property type="entry name" value="PROTEIN PILG"/>
    <property type="match status" value="1"/>
</dbReference>
<dbReference type="CDD" id="cd00156">
    <property type="entry name" value="REC"/>
    <property type="match status" value="1"/>
</dbReference>
<dbReference type="SUPFAM" id="SSF52172">
    <property type="entry name" value="CheY-like"/>
    <property type="match status" value="1"/>
</dbReference>
<dbReference type="PROSITE" id="PS50110">
    <property type="entry name" value="RESPONSE_REGULATORY"/>
    <property type="match status" value="1"/>
</dbReference>
<evidence type="ECO:0000256" key="1">
    <source>
        <dbReference type="ARBA" id="ARBA00022553"/>
    </source>
</evidence>
<feature type="modified residue" description="4-aspartylphosphate" evidence="3">
    <location>
        <position position="57"/>
    </location>
</feature>
<evidence type="ECO:0000313" key="5">
    <source>
        <dbReference type="EMBL" id="USR92210.1"/>
    </source>
</evidence>
<dbReference type="Proteomes" id="UP001056708">
    <property type="component" value="Chromosome"/>
</dbReference>
<dbReference type="EMBL" id="CP098611">
    <property type="protein sequence ID" value="USR92210.1"/>
    <property type="molecule type" value="Genomic_DNA"/>
</dbReference>
<dbReference type="PANTHER" id="PTHR44591">
    <property type="entry name" value="STRESS RESPONSE REGULATOR PROTEIN 1"/>
    <property type="match status" value="1"/>
</dbReference>
<protein>
    <submittedName>
        <fullName evidence="5">Response regulator</fullName>
    </submittedName>
</protein>
<evidence type="ECO:0000256" key="2">
    <source>
        <dbReference type="ARBA" id="ARBA00023012"/>
    </source>
</evidence>